<evidence type="ECO:0000256" key="1">
    <source>
        <dbReference type="SAM" id="MobiDB-lite"/>
    </source>
</evidence>
<dbReference type="Proteomes" id="UP000605361">
    <property type="component" value="Unassembled WGS sequence"/>
</dbReference>
<evidence type="ECO:0000259" key="2">
    <source>
        <dbReference type="Pfam" id="PF00144"/>
    </source>
</evidence>
<dbReference type="InterPro" id="IPR001466">
    <property type="entry name" value="Beta-lactam-related"/>
</dbReference>
<evidence type="ECO:0000313" key="4">
    <source>
        <dbReference type="Proteomes" id="UP000605361"/>
    </source>
</evidence>
<protein>
    <submittedName>
        <fullName evidence="3">Beta-lactamase family protein</fullName>
    </submittedName>
</protein>
<dbReference type="RefSeq" id="WP_195898847.1">
    <property type="nucleotide sequence ID" value="NZ_JADOGI010000106.1"/>
</dbReference>
<evidence type="ECO:0000313" key="3">
    <source>
        <dbReference type="EMBL" id="MBF8189917.1"/>
    </source>
</evidence>
<dbReference type="Pfam" id="PF00144">
    <property type="entry name" value="Beta-lactamase"/>
    <property type="match status" value="1"/>
</dbReference>
<accession>A0A931AIV2</accession>
<dbReference type="InterPro" id="IPR012338">
    <property type="entry name" value="Beta-lactam/transpept-like"/>
</dbReference>
<proteinExistence type="predicted"/>
<comment type="caution">
    <text evidence="3">The sequence shown here is derived from an EMBL/GenBank/DDBJ whole genome shotgun (WGS) entry which is preliminary data.</text>
</comment>
<dbReference type="Gene3D" id="3.40.710.10">
    <property type="entry name" value="DD-peptidase/beta-lactamase superfamily"/>
    <property type="match status" value="1"/>
</dbReference>
<reference evidence="3" key="1">
    <citation type="submission" date="2020-11" db="EMBL/GenBank/DDBJ databases">
        <title>Whole-genome analyses of Nonomuraea sp. K274.</title>
        <authorList>
            <person name="Veyisoglu A."/>
        </authorList>
    </citation>
    <scope>NUCLEOTIDE SEQUENCE</scope>
    <source>
        <strain evidence="3">K274</strain>
    </source>
</reference>
<dbReference type="InterPro" id="IPR050789">
    <property type="entry name" value="Diverse_Enzym_Activities"/>
</dbReference>
<feature type="region of interest" description="Disordered" evidence="1">
    <location>
        <begin position="254"/>
        <end position="300"/>
    </location>
</feature>
<feature type="compositionally biased region" description="Low complexity" evidence="1">
    <location>
        <begin position="263"/>
        <end position="274"/>
    </location>
</feature>
<dbReference type="SUPFAM" id="SSF56601">
    <property type="entry name" value="beta-lactamase/transpeptidase-like"/>
    <property type="match status" value="1"/>
</dbReference>
<keyword evidence="4" id="KW-1185">Reference proteome</keyword>
<feature type="domain" description="Beta-lactamase-related" evidence="2">
    <location>
        <begin position="17"/>
        <end position="415"/>
    </location>
</feature>
<dbReference type="PANTHER" id="PTHR43283:SF3">
    <property type="entry name" value="BETA-LACTAMASE FAMILY PROTEIN (AFU_ORTHOLOGUE AFUA_5G07500)"/>
    <property type="match status" value="1"/>
</dbReference>
<name>A0A931AIV2_9ACTN</name>
<feature type="compositionally biased region" description="Basic and acidic residues" evidence="1">
    <location>
        <begin position="285"/>
        <end position="294"/>
    </location>
</feature>
<organism evidence="3 4">
    <name type="scientific">Nonomuraea cypriaca</name>
    <dbReference type="NCBI Taxonomy" id="1187855"/>
    <lineage>
        <taxon>Bacteria</taxon>
        <taxon>Bacillati</taxon>
        <taxon>Actinomycetota</taxon>
        <taxon>Actinomycetes</taxon>
        <taxon>Streptosporangiales</taxon>
        <taxon>Streptosporangiaceae</taxon>
        <taxon>Nonomuraea</taxon>
    </lineage>
</organism>
<gene>
    <name evidence="3" type="ORF">ITP53_30160</name>
</gene>
<sequence length="436" mass="45989">MGVLDGGLSRARLERLREIVAGAVECGDVPGAVALVHRRGETHVVALGAMGFGDDTSGTPMRADTIFRISSMTKPIIAVAAMILVEECRLRLDDPVDDLLPELAGRRVLRRPDGRLEDTVPAERSITVRDLQTFRAGIGMVTAPPGGCPIQRAMEESGLAIGPDGPPCGPDEWMARLGALPLVHQPGTAWMYHTSADVLGVLIARATGRPLGDFLRERVFEPLGMHDTGFHVPSVHLARLAPCYASAPEPVPAGESEAVVRQGEPGAAGEPEAGAHGGESGGPVLREEPQRGSWERAPVFPSGAGAPGLVSTAGDYLTFLRMLLDKGRCAGGGRILSRPAVELMTTDHLTPAQKAGNEVFLDRGGWGFGLAVDARREDLAVGPGRFGWTGGLGTEGYADPAEDLAGVLMTQRALDSPSPPRLFQDFWTAAYAAIDD</sequence>
<dbReference type="EMBL" id="JADOGI010000106">
    <property type="protein sequence ID" value="MBF8189917.1"/>
    <property type="molecule type" value="Genomic_DNA"/>
</dbReference>
<dbReference type="PANTHER" id="PTHR43283">
    <property type="entry name" value="BETA-LACTAMASE-RELATED"/>
    <property type="match status" value="1"/>
</dbReference>
<dbReference type="AlphaFoldDB" id="A0A931AIV2"/>